<feature type="transmembrane region" description="Helical" evidence="7">
    <location>
        <begin position="66"/>
        <end position="89"/>
    </location>
</feature>
<evidence type="ECO:0000256" key="2">
    <source>
        <dbReference type="ARBA" id="ARBA00022692"/>
    </source>
</evidence>
<dbReference type="InterPro" id="IPR051415">
    <property type="entry name" value="LAAT-1"/>
</dbReference>
<dbReference type="Pfam" id="PF04193">
    <property type="entry name" value="PQ-loop"/>
    <property type="match status" value="2"/>
</dbReference>
<evidence type="ECO:0000256" key="3">
    <source>
        <dbReference type="ARBA" id="ARBA00022989"/>
    </source>
</evidence>
<name>A0A9W8DTF0_9FUNG</name>
<dbReference type="Gene3D" id="1.20.1280.290">
    <property type="match status" value="2"/>
</dbReference>
<dbReference type="PANTHER" id="PTHR16201">
    <property type="entry name" value="SEVEN TRANSMEMBRANE PROTEIN 1-RELATED"/>
    <property type="match status" value="1"/>
</dbReference>
<protein>
    <submittedName>
        <fullName evidence="8">Uncharacterized protein</fullName>
    </submittedName>
</protein>
<evidence type="ECO:0000256" key="5">
    <source>
        <dbReference type="ARBA" id="ARBA00038039"/>
    </source>
</evidence>
<evidence type="ECO:0000256" key="1">
    <source>
        <dbReference type="ARBA" id="ARBA00004141"/>
    </source>
</evidence>
<comment type="caution">
    <text evidence="8">The sequence shown here is derived from an EMBL/GenBank/DDBJ whole genome shotgun (WGS) entry which is preliminary data.</text>
</comment>
<sequence length="504" mass="53027">MSSCLPGAWLTAVLQWAPFLPDFCALGWTATLSQLASGISIACWVCALTPQILLNWRNGNAESLSLGFICIWLSGDACNLLGCFLTDQLPFQKLLGLYFCAFDTVLVLQISYYTWWAKPAVLPAAGDTTGLTPPFGAAPLVTPASAAAGSGSDPARVTRSSKPLRPADASTPLLGLYHTTSAGETKLYHALVTDRHGRTVAVAQPLTPKSDTLSLRSVTGTPAAWYTRPRVLTLASAALVAAGLLVWWVYPFAAPATETPDLDPVARLGQVVAWLCCALYLTSRLPQIYKNHQRRSVEGLSLSMFLFALNGNLFYFASILLLAQVSAPGLLLATLPYIIGSVGTVVQDLTILTQHATYSQQKVAASPADVAVVEEGLGPVPATISPLVSPSAPTPPLATRLPRNASASSQKSLLLATGSTESLAAVDHDRLHSTAIPIPLKHDPLVETAPSFTDLSPSTLLGSCSTPYVAGTRKVSTSTAALTNGEGTVGSEILPGLLAPVNRY</sequence>
<feature type="transmembrane region" description="Helical" evidence="7">
    <location>
        <begin position="265"/>
        <end position="282"/>
    </location>
</feature>
<reference evidence="8" key="1">
    <citation type="submission" date="2022-07" db="EMBL/GenBank/DDBJ databases">
        <title>Phylogenomic reconstructions and comparative analyses of Kickxellomycotina fungi.</title>
        <authorList>
            <person name="Reynolds N.K."/>
            <person name="Stajich J.E."/>
            <person name="Barry K."/>
            <person name="Grigoriev I.V."/>
            <person name="Crous P."/>
            <person name="Smith M.E."/>
        </authorList>
    </citation>
    <scope>NUCLEOTIDE SEQUENCE</scope>
    <source>
        <strain evidence="8">RSA 861</strain>
    </source>
</reference>
<dbReference type="SMART" id="SM00679">
    <property type="entry name" value="CTNS"/>
    <property type="match status" value="2"/>
</dbReference>
<dbReference type="AlphaFoldDB" id="A0A9W8DTF0"/>
<dbReference type="GO" id="GO:0034486">
    <property type="term" value="P:vacuolar transmembrane transport"/>
    <property type="evidence" value="ECO:0007669"/>
    <property type="project" value="UniProtKB-ARBA"/>
</dbReference>
<dbReference type="FunFam" id="1.20.1280.290:FF:000009">
    <property type="entry name" value="PQ loop repeat family protein"/>
    <property type="match status" value="1"/>
</dbReference>
<evidence type="ECO:0000256" key="4">
    <source>
        <dbReference type="ARBA" id="ARBA00023136"/>
    </source>
</evidence>
<feature type="transmembrane region" description="Helical" evidence="7">
    <location>
        <begin position="95"/>
        <end position="115"/>
    </location>
</feature>
<keyword evidence="2 7" id="KW-0812">Transmembrane</keyword>
<dbReference type="EMBL" id="JANBPT010000256">
    <property type="protein sequence ID" value="KAJ1924737.1"/>
    <property type="molecule type" value="Genomic_DNA"/>
</dbReference>
<proteinExistence type="inferred from homology"/>
<evidence type="ECO:0000256" key="6">
    <source>
        <dbReference type="ARBA" id="ARBA00050768"/>
    </source>
</evidence>
<comment type="catalytic activity">
    <reaction evidence="6">
        <text>L-histidine(out) + L-arginine(in) = L-histidine(in) + L-arginine(out)</text>
        <dbReference type="Rhea" id="RHEA:71063"/>
        <dbReference type="ChEBI" id="CHEBI:32682"/>
        <dbReference type="ChEBI" id="CHEBI:57595"/>
    </reaction>
</comment>
<feature type="transmembrane region" description="Helical" evidence="7">
    <location>
        <begin position="302"/>
        <end position="323"/>
    </location>
</feature>
<evidence type="ECO:0000313" key="8">
    <source>
        <dbReference type="EMBL" id="KAJ1924737.1"/>
    </source>
</evidence>
<keyword evidence="3 7" id="KW-1133">Transmembrane helix</keyword>
<evidence type="ECO:0000256" key="7">
    <source>
        <dbReference type="SAM" id="Phobius"/>
    </source>
</evidence>
<dbReference type="InterPro" id="IPR006603">
    <property type="entry name" value="PQ-loop_rpt"/>
</dbReference>
<dbReference type="PANTHER" id="PTHR16201:SF44">
    <property type="entry name" value="SEVEN TRANSMEMBRANE PROTEIN 1"/>
    <property type="match status" value="1"/>
</dbReference>
<gene>
    <name evidence="8" type="ORF">IWQ60_005002</name>
</gene>
<keyword evidence="4 7" id="KW-0472">Membrane</keyword>
<feature type="transmembrane region" description="Helical" evidence="7">
    <location>
        <begin position="31"/>
        <end position="54"/>
    </location>
</feature>
<organism evidence="8 9">
    <name type="scientific">Tieghemiomyces parasiticus</name>
    <dbReference type="NCBI Taxonomy" id="78921"/>
    <lineage>
        <taxon>Eukaryota</taxon>
        <taxon>Fungi</taxon>
        <taxon>Fungi incertae sedis</taxon>
        <taxon>Zoopagomycota</taxon>
        <taxon>Kickxellomycotina</taxon>
        <taxon>Dimargaritomycetes</taxon>
        <taxon>Dimargaritales</taxon>
        <taxon>Dimargaritaceae</taxon>
        <taxon>Tieghemiomyces</taxon>
    </lineage>
</organism>
<dbReference type="GO" id="GO:0098852">
    <property type="term" value="C:lytic vacuole membrane"/>
    <property type="evidence" value="ECO:0007669"/>
    <property type="project" value="UniProtKB-ARBA"/>
</dbReference>
<accession>A0A9W8DTF0</accession>
<feature type="transmembrane region" description="Helical" evidence="7">
    <location>
        <begin position="231"/>
        <end position="250"/>
    </location>
</feature>
<dbReference type="OrthoDB" id="8048523at2759"/>
<dbReference type="GO" id="GO:0015174">
    <property type="term" value="F:basic amino acid transmembrane transporter activity"/>
    <property type="evidence" value="ECO:0007669"/>
    <property type="project" value="UniProtKB-ARBA"/>
</dbReference>
<evidence type="ECO:0000313" key="9">
    <source>
        <dbReference type="Proteomes" id="UP001150569"/>
    </source>
</evidence>
<dbReference type="Proteomes" id="UP001150569">
    <property type="component" value="Unassembled WGS sequence"/>
</dbReference>
<keyword evidence="9" id="KW-1185">Reference proteome</keyword>
<comment type="subcellular location">
    <subcellularLocation>
        <location evidence="1">Membrane</location>
        <topology evidence="1">Multi-pass membrane protein</topology>
    </subcellularLocation>
</comment>
<comment type="similarity">
    <text evidence="5">Belongs to the laat-1 family.</text>
</comment>
<feature type="transmembrane region" description="Helical" evidence="7">
    <location>
        <begin position="329"/>
        <end position="352"/>
    </location>
</feature>